<dbReference type="SUPFAM" id="SSF53756">
    <property type="entry name" value="UDP-Glycosyltransferase/glycogen phosphorylase"/>
    <property type="match status" value="1"/>
</dbReference>
<reference evidence="3" key="1">
    <citation type="submission" date="2009-01" db="EMBL/GenBank/DDBJ databases">
        <title>Complete sequence of chromosome Cyanothece sp. PCC 7425.</title>
        <authorList>
            <consortium name="US DOE Joint Genome Institute"/>
            <person name="Lucas S."/>
            <person name="Copeland A."/>
            <person name="Lapidus A."/>
            <person name="Glavina del Rio T."/>
            <person name="Dalin E."/>
            <person name="Tice H."/>
            <person name="Bruce D."/>
            <person name="Goodwin L."/>
            <person name="Pitluck S."/>
            <person name="Sims D."/>
            <person name="Meineke L."/>
            <person name="Brettin T."/>
            <person name="Detter J.C."/>
            <person name="Han C."/>
            <person name="Larimer F."/>
            <person name="Land M."/>
            <person name="Hauser L."/>
            <person name="Kyrpides N."/>
            <person name="Ovchinnikova G."/>
            <person name="Liberton M."/>
            <person name="Stoeckel J."/>
            <person name="Banerjee A."/>
            <person name="Singh A."/>
            <person name="Page L."/>
            <person name="Sato H."/>
            <person name="Zhao L."/>
            <person name="Sherman L."/>
            <person name="Pakrasi H."/>
            <person name="Richardson P."/>
        </authorList>
    </citation>
    <scope>NUCLEOTIDE SEQUENCE</scope>
    <source>
        <strain evidence="3">PCC 7425</strain>
    </source>
</reference>
<sequence length="374" mass="40798">MPAFHSLTDCSLKVVVYTDSGGMGGAEISLGHLVAAVSPEIELTVVGVNPAVVMAIGQHRPQATQIVLPAQNLLAHWFTFKRLQPDILHFNLCTPWAGAIGLTAALPLSQTRIVRVDQLPLRTTAAIALWRTRFLSLRVDAHVAVGEASARRMEDFYALGRHSVYSIPNGVPDLGEPPPPLARPMGEMVVGSVGRLDAMKAHDILVRAIAKVAGVRLIILGEGAERANLTQLALELGVSDRVELPGWVEQPRTYLSQFDVVVLPSRSEGFPLAMVEAMLAGRPLIVTRVGSMPEAIREGDTGLLVAPNDLEGLSQALTVLRDQPGLRQQMGERARQRAIANFTVEQMTHHYENLWKKVLASPRTPRLWVPRPRD</sequence>
<evidence type="ECO:0000259" key="1">
    <source>
        <dbReference type="Pfam" id="PF00534"/>
    </source>
</evidence>
<dbReference type="InterPro" id="IPR028098">
    <property type="entry name" value="Glyco_trans_4-like_N"/>
</dbReference>
<protein>
    <submittedName>
        <fullName evidence="3">Glycosyl transferase group 1</fullName>
    </submittedName>
</protein>
<dbReference type="InterPro" id="IPR001296">
    <property type="entry name" value="Glyco_trans_1"/>
</dbReference>
<proteinExistence type="predicted"/>
<dbReference type="PANTHER" id="PTHR12526">
    <property type="entry name" value="GLYCOSYLTRANSFERASE"/>
    <property type="match status" value="1"/>
</dbReference>
<evidence type="ECO:0000259" key="2">
    <source>
        <dbReference type="Pfam" id="PF13439"/>
    </source>
</evidence>
<dbReference type="HOGENOM" id="CLU_009583_0_3_3"/>
<dbReference type="GO" id="GO:0016757">
    <property type="term" value="F:glycosyltransferase activity"/>
    <property type="evidence" value="ECO:0007669"/>
    <property type="project" value="InterPro"/>
</dbReference>
<keyword evidence="3" id="KW-0808">Transferase</keyword>
<dbReference type="Gene3D" id="3.40.50.2000">
    <property type="entry name" value="Glycogen Phosphorylase B"/>
    <property type="match status" value="2"/>
</dbReference>
<evidence type="ECO:0000313" key="3">
    <source>
        <dbReference type="EMBL" id="ACL45540.1"/>
    </source>
</evidence>
<dbReference type="EMBL" id="CP001344">
    <property type="protein sequence ID" value="ACL45540.1"/>
    <property type="molecule type" value="Genomic_DNA"/>
</dbReference>
<dbReference type="Pfam" id="PF00534">
    <property type="entry name" value="Glycos_transf_1"/>
    <property type="match status" value="1"/>
</dbReference>
<feature type="domain" description="Glycosyl transferase family 1" evidence="1">
    <location>
        <begin position="181"/>
        <end position="337"/>
    </location>
</feature>
<feature type="domain" description="Glycosyltransferase subfamily 4-like N-terminal" evidence="2">
    <location>
        <begin position="61"/>
        <end position="171"/>
    </location>
</feature>
<dbReference type="OrthoDB" id="9787617at2"/>
<organism evidence="3">
    <name type="scientific">Cyanothece sp. (strain PCC 7425 / ATCC 29141)</name>
    <dbReference type="NCBI Taxonomy" id="395961"/>
    <lineage>
        <taxon>Bacteria</taxon>
        <taxon>Bacillati</taxon>
        <taxon>Cyanobacteriota</taxon>
        <taxon>Cyanophyceae</taxon>
        <taxon>Gomontiellales</taxon>
        <taxon>Cyanothecaceae</taxon>
        <taxon>Cyanothece</taxon>
    </lineage>
</organism>
<gene>
    <name evidence="3" type="ordered locus">Cyan7425_3212</name>
</gene>
<dbReference type="KEGG" id="cyn:Cyan7425_3212"/>
<dbReference type="Pfam" id="PF13439">
    <property type="entry name" value="Glyco_transf_4"/>
    <property type="match status" value="1"/>
</dbReference>
<dbReference type="CDD" id="cd03801">
    <property type="entry name" value="GT4_PimA-like"/>
    <property type="match status" value="1"/>
</dbReference>
<accession>B8HNV3</accession>
<dbReference type="CAZy" id="GT4">
    <property type="family name" value="Glycosyltransferase Family 4"/>
</dbReference>
<name>B8HNV3_CYAP4</name>
<dbReference type="STRING" id="395961.Cyan7425_3212"/>
<dbReference type="eggNOG" id="COG0438">
    <property type="taxonomic scope" value="Bacteria"/>
</dbReference>
<dbReference type="AlphaFoldDB" id="B8HNV3"/>